<dbReference type="GO" id="GO:0006281">
    <property type="term" value="P:DNA repair"/>
    <property type="evidence" value="ECO:0007669"/>
    <property type="project" value="TreeGrafter"/>
</dbReference>
<dbReference type="PANTHER" id="PTHR11669">
    <property type="entry name" value="REPLICATION FACTOR C / DNA POLYMERASE III GAMMA-TAU SUBUNIT"/>
    <property type="match status" value="1"/>
</dbReference>
<name>C4V935_VAIC1</name>
<evidence type="ECO:0000256" key="4">
    <source>
        <dbReference type="ARBA" id="ARBA00022840"/>
    </source>
</evidence>
<evidence type="ECO:0000259" key="5">
    <source>
        <dbReference type="SMART" id="SM00382"/>
    </source>
</evidence>
<dbReference type="GO" id="GO:0016887">
    <property type="term" value="F:ATP hydrolysis activity"/>
    <property type="evidence" value="ECO:0007669"/>
    <property type="project" value="InterPro"/>
</dbReference>
<reference evidence="7" key="1">
    <citation type="journal article" date="2009" name="PLoS Pathog.">
        <title>Genomic analyses of the microsporidian Nosema ceranae, an emergent pathogen of honey bees.</title>
        <authorList>
            <person name="Cornman R.S."/>
            <person name="Chen Y.P."/>
            <person name="Schatz M.C."/>
            <person name="Street C."/>
            <person name="Zhao Y."/>
            <person name="Desany B."/>
            <person name="Egholm M."/>
            <person name="Hutchison S."/>
            <person name="Pettis J.S."/>
            <person name="Lipkin W.I."/>
            <person name="Evans J.D."/>
        </authorList>
    </citation>
    <scope>NUCLEOTIDE SEQUENCE [LARGE SCALE GENOMIC DNA]</scope>
    <source>
        <strain evidence="7">BRL01</strain>
    </source>
</reference>
<dbReference type="FunCoup" id="C4V935">
    <property type="interactions" value="200"/>
</dbReference>
<dbReference type="VEuPathDB" id="MicrosporidiaDB:NCER_101043"/>
<dbReference type="OrthoDB" id="4199794at2759"/>
<dbReference type="KEGG" id="nce:NCER_101043"/>
<dbReference type="GO" id="GO:0005524">
    <property type="term" value="F:ATP binding"/>
    <property type="evidence" value="ECO:0007669"/>
    <property type="project" value="UniProtKB-KW"/>
</dbReference>
<dbReference type="GO" id="GO:0005634">
    <property type="term" value="C:nucleus"/>
    <property type="evidence" value="ECO:0007669"/>
    <property type="project" value="TreeGrafter"/>
</dbReference>
<dbReference type="PANTHER" id="PTHR11669:SF20">
    <property type="entry name" value="REPLICATION FACTOR C SUBUNIT 4"/>
    <property type="match status" value="1"/>
</dbReference>
<dbReference type="Proteomes" id="UP000009082">
    <property type="component" value="Unassembled WGS sequence"/>
</dbReference>
<keyword evidence="2" id="KW-0235">DNA replication</keyword>
<dbReference type="OMA" id="AEDNLPW"/>
<dbReference type="SUPFAM" id="SSF48019">
    <property type="entry name" value="post-AAA+ oligomerization domain-like"/>
    <property type="match status" value="1"/>
</dbReference>
<dbReference type="AlphaFoldDB" id="C4V935"/>
<evidence type="ECO:0000313" key="7">
    <source>
        <dbReference type="Proteomes" id="UP000009082"/>
    </source>
</evidence>
<dbReference type="FunFam" id="3.40.50.300:FF:000952">
    <property type="entry name" value="Replication factor C subunit 2"/>
    <property type="match status" value="1"/>
</dbReference>
<dbReference type="EMBL" id="ACOL01000082">
    <property type="protein sequence ID" value="EEQ82270.1"/>
    <property type="molecule type" value="Genomic_DNA"/>
</dbReference>
<keyword evidence="4" id="KW-0067">ATP-binding</keyword>
<dbReference type="Pfam" id="PF08542">
    <property type="entry name" value="Rep_fac_C"/>
    <property type="match status" value="1"/>
</dbReference>
<dbReference type="InterPro" id="IPR050238">
    <property type="entry name" value="DNA_Rep/Repair_Clamp_Loader"/>
</dbReference>
<evidence type="ECO:0000313" key="6">
    <source>
        <dbReference type="EMBL" id="EEQ82270.1"/>
    </source>
</evidence>
<dbReference type="GO" id="GO:0005663">
    <property type="term" value="C:DNA replication factor C complex"/>
    <property type="evidence" value="ECO:0007669"/>
    <property type="project" value="TreeGrafter"/>
</dbReference>
<comment type="similarity">
    <text evidence="1">Belongs to the activator 1 small subunits family.</text>
</comment>
<dbReference type="Pfam" id="PF00004">
    <property type="entry name" value="AAA"/>
    <property type="match status" value="1"/>
</dbReference>
<dbReference type="InterPro" id="IPR003959">
    <property type="entry name" value="ATPase_AAA_core"/>
</dbReference>
<dbReference type="InterPro" id="IPR047854">
    <property type="entry name" value="RFC_lid"/>
</dbReference>
<dbReference type="InterPro" id="IPR008921">
    <property type="entry name" value="DNA_pol3_clamp-load_cplx_C"/>
</dbReference>
<dbReference type="Gene3D" id="3.40.50.300">
    <property type="entry name" value="P-loop containing nucleotide triphosphate hydrolases"/>
    <property type="match status" value="1"/>
</dbReference>
<dbReference type="CDD" id="cd00009">
    <property type="entry name" value="AAA"/>
    <property type="match status" value="1"/>
</dbReference>
<dbReference type="CDD" id="cd18140">
    <property type="entry name" value="HLD_clamp_RFC"/>
    <property type="match status" value="1"/>
</dbReference>
<keyword evidence="3" id="KW-0547">Nucleotide-binding</keyword>
<dbReference type="InterPro" id="IPR003593">
    <property type="entry name" value="AAA+_ATPase"/>
</dbReference>
<dbReference type="InParanoid" id="C4V935"/>
<dbReference type="Gene3D" id="1.10.8.60">
    <property type="match status" value="1"/>
</dbReference>
<dbReference type="InterPro" id="IPR013748">
    <property type="entry name" value="Rep_factorC_C"/>
</dbReference>
<dbReference type="HOGENOM" id="CLU_042324_2_0_1"/>
<dbReference type="GO" id="GO:0006271">
    <property type="term" value="P:DNA strand elongation involved in DNA replication"/>
    <property type="evidence" value="ECO:0007669"/>
    <property type="project" value="UniProtKB-ARBA"/>
</dbReference>
<dbReference type="STRING" id="578460.C4V935"/>
<gene>
    <name evidence="6" type="ORF">NCER_101043</name>
</gene>
<protein>
    <recommendedName>
        <fullName evidence="5">AAA+ ATPase domain-containing protein</fullName>
    </recommendedName>
</protein>
<organism evidence="7">
    <name type="scientific">Vairimorpha ceranae (strain BRL01)</name>
    <name type="common">Microsporidian parasite</name>
    <name type="synonym">Nosema ceranae</name>
    <dbReference type="NCBI Taxonomy" id="578460"/>
    <lineage>
        <taxon>Eukaryota</taxon>
        <taxon>Fungi</taxon>
        <taxon>Fungi incertae sedis</taxon>
        <taxon>Microsporidia</taxon>
        <taxon>Nosematidae</taxon>
        <taxon>Vairimorpha</taxon>
    </lineage>
</organism>
<sequence>MSIPFVEKYRPKSFDEVEGNQEVIVCLKAIQESRVIPNMLFYGPPGTGKTTSIRIISNSLPNTSVLELNASDERGISVVRETIKEFASTYSNTIKLVVLDEVDFMTRDAQNALRRIMEDFSSTTRFCLIANYPKKIITPITSRCSKFRFNPVKIFRKSVLEICKKENIEVEYTGIDFLMKTSYGDMRRVVNDIQAIGKSFGIINQETVLKFNSMLSTEEFKEIFDWFLCKSYDALLRDLESIKETKSLDLANLLLLLTDHVVQSSLENKMEILKKMSDIECRLNLGCSEKLQLKGLVSIFILLRNKQKCK</sequence>
<dbReference type="GO" id="GO:0003689">
    <property type="term" value="F:DNA clamp loader activity"/>
    <property type="evidence" value="ECO:0007669"/>
    <property type="project" value="TreeGrafter"/>
</dbReference>
<dbReference type="Gene3D" id="1.20.272.10">
    <property type="match status" value="1"/>
</dbReference>
<dbReference type="GO" id="GO:0003677">
    <property type="term" value="F:DNA binding"/>
    <property type="evidence" value="ECO:0007669"/>
    <property type="project" value="InterPro"/>
</dbReference>
<dbReference type="GO" id="GO:0031391">
    <property type="term" value="C:Elg1 RFC-like complex"/>
    <property type="evidence" value="ECO:0007669"/>
    <property type="project" value="UniProtKB-ARBA"/>
</dbReference>
<evidence type="ECO:0000256" key="3">
    <source>
        <dbReference type="ARBA" id="ARBA00022741"/>
    </source>
</evidence>
<dbReference type="InterPro" id="IPR027417">
    <property type="entry name" value="P-loop_NTPase"/>
</dbReference>
<dbReference type="SUPFAM" id="SSF52540">
    <property type="entry name" value="P-loop containing nucleoside triphosphate hydrolases"/>
    <property type="match status" value="1"/>
</dbReference>
<evidence type="ECO:0000256" key="2">
    <source>
        <dbReference type="ARBA" id="ARBA00022705"/>
    </source>
</evidence>
<accession>C4V935</accession>
<feature type="domain" description="AAA+ ATPase" evidence="5">
    <location>
        <begin position="35"/>
        <end position="155"/>
    </location>
</feature>
<proteinExistence type="inferred from homology"/>
<dbReference type="SMART" id="SM00382">
    <property type="entry name" value="AAA"/>
    <property type="match status" value="1"/>
</dbReference>
<evidence type="ECO:0000256" key="1">
    <source>
        <dbReference type="ARBA" id="ARBA00005378"/>
    </source>
</evidence>